<feature type="domain" description="Potassium channel" evidence="11">
    <location>
        <begin position="480"/>
        <end position="553"/>
    </location>
</feature>
<evidence type="ECO:0000256" key="9">
    <source>
        <dbReference type="SAM" id="MobiDB-lite"/>
    </source>
</evidence>
<dbReference type="InterPro" id="IPR013099">
    <property type="entry name" value="K_chnl_dom"/>
</dbReference>
<evidence type="ECO:0000256" key="2">
    <source>
        <dbReference type="ARBA" id="ARBA00022448"/>
    </source>
</evidence>
<evidence type="ECO:0000313" key="12">
    <source>
        <dbReference type="EMBL" id="KAK5099600.1"/>
    </source>
</evidence>
<feature type="compositionally biased region" description="Basic and acidic residues" evidence="9">
    <location>
        <begin position="27"/>
        <end position="41"/>
    </location>
</feature>
<evidence type="ECO:0000256" key="4">
    <source>
        <dbReference type="ARBA" id="ARBA00022989"/>
    </source>
</evidence>
<keyword evidence="5 8" id="KW-0406">Ion transport</keyword>
<dbReference type="PANTHER" id="PTHR11003">
    <property type="entry name" value="POTASSIUM CHANNEL, SUBFAMILY K"/>
    <property type="match status" value="1"/>
</dbReference>
<evidence type="ECO:0000256" key="6">
    <source>
        <dbReference type="ARBA" id="ARBA00023136"/>
    </source>
</evidence>
<evidence type="ECO:0000259" key="11">
    <source>
        <dbReference type="Pfam" id="PF07885"/>
    </source>
</evidence>
<dbReference type="GO" id="GO:0034220">
    <property type="term" value="P:monoatomic ion transmembrane transport"/>
    <property type="evidence" value="ECO:0007669"/>
    <property type="project" value="UniProtKB-KW"/>
</dbReference>
<protein>
    <submittedName>
        <fullName evidence="12">Potassium channel</fullName>
    </submittedName>
</protein>
<keyword evidence="4 10" id="KW-1133">Transmembrane helix</keyword>
<comment type="similarity">
    <text evidence="8">Belongs to the two pore domain potassium channel (TC 1.A.1.8) family.</text>
</comment>
<organism evidence="12 13">
    <name type="scientific">Lithohypha guttulata</name>
    <dbReference type="NCBI Taxonomy" id="1690604"/>
    <lineage>
        <taxon>Eukaryota</taxon>
        <taxon>Fungi</taxon>
        <taxon>Dikarya</taxon>
        <taxon>Ascomycota</taxon>
        <taxon>Pezizomycotina</taxon>
        <taxon>Eurotiomycetes</taxon>
        <taxon>Chaetothyriomycetidae</taxon>
        <taxon>Chaetothyriales</taxon>
        <taxon>Trichomeriaceae</taxon>
        <taxon>Lithohypha</taxon>
    </lineage>
</organism>
<feature type="transmembrane region" description="Helical" evidence="10">
    <location>
        <begin position="469"/>
        <end position="493"/>
    </location>
</feature>
<feature type="transmembrane region" description="Helical" evidence="10">
    <location>
        <begin position="178"/>
        <end position="197"/>
    </location>
</feature>
<evidence type="ECO:0000256" key="10">
    <source>
        <dbReference type="SAM" id="Phobius"/>
    </source>
</evidence>
<sequence>MPPDKRDDERHQAQSSNPTVSASSQSTRRDTGKDYERRTDQPDEQVDSELARQATDTFEGAEEDDNQLDNTRIKTLLGGRLRLRPDDDDGPTDWWFASQAIPLLSATFAPLANLLSIAGLVVYWRNRVTTDDPAEKYDTSIPQPDPQWCLNLNGASLAVGFLGNIFLLCNFTRKIRYIIALPMTILLFYVAFALLIASTVGMNVYDPPRADEVYSQAYWYAIIAACLYFLNAMLLMVTMLGYFLGHYPQHFDLSDEQRSLILQTMIFFVWLGGGAGIFAKIEPEWSYVNALYFCDVTILTIGFGDFVATTDLSRGLIFPYSVIGTIILALMVGSIHQFAQELSKEKVVKKHIETRRVNTLTRAISSTDLPSVHRSVASPLGPHISRPLEADLIQQQLDEQARREKLQNRAVDFDAPESSPRPTLKARLAHHIPVVLPSKKQKAILMRSEKDRFDRMRNIQHAARNFREWYSLTMSIVSFCLLWFVGAIVFWQVESETQGLSYFQALYFCYVSLLTIGYGDLSPRSNAGKPLFVLWSLIAVPTMTILISDLGDTAIGGFKRKVLDYGGLAFLGKGKGWGLDWFMKRKTGFQRRLSHVGVSHEKASELETAKLAKDRKHHGTRFPDEREDDIVNEQAPRTIDELAEEELNKFEMVKRLGYALRRVAEDMKNDPSKRYCYEEWVEFTRLIRFTKLDRRIQDCQDPAKQLEYDEALEGPIEWDWLDSDSPMTSEQSEPEWVLDRLLESLLRTFHNADILEAFAWDVSSVTESLKRLPGPVSRRSIASTGSGEIAVDDAQASSEEGYIEAKKAR</sequence>
<reference evidence="12 13" key="1">
    <citation type="submission" date="2023-08" db="EMBL/GenBank/DDBJ databases">
        <title>Black Yeasts Isolated from many extreme environments.</title>
        <authorList>
            <person name="Coleine C."/>
            <person name="Stajich J.E."/>
            <person name="Selbmann L."/>
        </authorList>
    </citation>
    <scope>NUCLEOTIDE SEQUENCE [LARGE SCALE GENOMIC DNA]</scope>
    <source>
        <strain evidence="12 13">CCFEE 5885</strain>
    </source>
</reference>
<dbReference type="EMBL" id="JAVRRG010000009">
    <property type="protein sequence ID" value="KAK5099600.1"/>
    <property type="molecule type" value="Genomic_DNA"/>
</dbReference>
<keyword evidence="13" id="KW-1185">Reference proteome</keyword>
<keyword evidence="6 10" id="KW-0472">Membrane</keyword>
<evidence type="ECO:0000256" key="1">
    <source>
        <dbReference type="ARBA" id="ARBA00004141"/>
    </source>
</evidence>
<keyword evidence="7 8" id="KW-0407">Ion channel</keyword>
<name>A0ABR0KL29_9EURO</name>
<comment type="caution">
    <text evidence="12">The sequence shown here is derived from an EMBL/GenBank/DDBJ whole genome shotgun (WGS) entry which is preliminary data.</text>
</comment>
<evidence type="ECO:0000313" key="13">
    <source>
        <dbReference type="Proteomes" id="UP001345013"/>
    </source>
</evidence>
<feature type="transmembrane region" description="Helical" evidence="10">
    <location>
        <begin position="152"/>
        <end position="171"/>
    </location>
</feature>
<feature type="compositionally biased region" description="Basic and acidic residues" evidence="9">
    <location>
        <begin position="1"/>
        <end position="12"/>
    </location>
</feature>
<feature type="transmembrane region" description="Helical" evidence="10">
    <location>
        <begin position="103"/>
        <end position="124"/>
    </location>
</feature>
<evidence type="ECO:0000256" key="5">
    <source>
        <dbReference type="ARBA" id="ARBA00023065"/>
    </source>
</evidence>
<evidence type="ECO:0000256" key="8">
    <source>
        <dbReference type="RuleBase" id="RU003857"/>
    </source>
</evidence>
<dbReference type="Gene3D" id="1.10.287.70">
    <property type="match status" value="2"/>
</dbReference>
<proteinExistence type="inferred from homology"/>
<feature type="region of interest" description="Disordered" evidence="9">
    <location>
        <begin position="1"/>
        <end position="71"/>
    </location>
</feature>
<evidence type="ECO:0000256" key="3">
    <source>
        <dbReference type="ARBA" id="ARBA00022692"/>
    </source>
</evidence>
<accession>A0ABR0KL29</accession>
<evidence type="ECO:0000256" key="7">
    <source>
        <dbReference type="ARBA" id="ARBA00023303"/>
    </source>
</evidence>
<dbReference type="Proteomes" id="UP001345013">
    <property type="component" value="Unassembled WGS sequence"/>
</dbReference>
<keyword evidence="2 8" id="KW-0813">Transport</keyword>
<dbReference type="PANTHER" id="PTHR11003:SF291">
    <property type="entry name" value="IP11374P"/>
    <property type="match status" value="1"/>
</dbReference>
<feature type="compositionally biased region" description="Polar residues" evidence="9">
    <location>
        <begin position="13"/>
        <end position="26"/>
    </location>
</feature>
<feature type="transmembrane region" description="Helical" evidence="10">
    <location>
        <begin position="317"/>
        <end position="339"/>
    </location>
</feature>
<comment type="subcellular location">
    <subcellularLocation>
        <location evidence="1">Membrane</location>
        <topology evidence="1">Multi-pass membrane protein</topology>
    </subcellularLocation>
</comment>
<feature type="region of interest" description="Disordered" evidence="9">
    <location>
        <begin position="776"/>
        <end position="809"/>
    </location>
</feature>
<feature type="transmembrane region" description="Helical" evidence="10">
    <location>
        <begin position="217"/>
        <end position="244"/>
    </location>
</feature>
<feature type="transmembrane region" description="Helical" evidence="10">
    <location>
        <begin position="260"/>
        <end position="279"/>
    </location>
</feature>
<feature type="transmembrane region" description="Helical" evidence="10">
    <location>
        <begin position="499"/>
        <end position="519"/>
    </location>
</feature>
<feature type="domain" description="Potassium channel" evidence="11">
    <location>
        <begin position="266"/>
        <end position="340"/>
    </location>
</feature>
<dbReference type="SUPFAM" id="SSF81324">
    <property type="entry name" value="Voltage-gated potassium channels"/>
    <property type="match status" value="2"/>
</dbReference>
<dbReference type="PRINTS" id="PR01333">
    <property type="entry name" value="2POREKCHANEL"/>
</dbReference>
<gene>
    <name evidence="12" type="primary">TOK1_2</name>
    <name evidence="12" type="ORF">LTR24_001259</name>
</gene>
<dbReference type="Pfam" id="PF07885">
    <property type="entry name" value="Ion_trans_2"/>
    <property type="match status" value="2"/>
</dbReference>
<dbReference type="InterPro" id="IPR003280">
    <property type="entry name" value="2pore_dom_K_chnl"/>
</dbReference>
<feature type="transmembrane region" description="Helical" evidence="10">
    <location>
        <begin position="531"/>
        <end position="551"/>
    </location>
</feature>
<keyword evidence="3 8" id="KW-0812">Transmembrane</keyword>